<dbReference type="EMBL" id="WNKS01000007">
    <property type="protein sequence ID" value="MTV31377.1"/>
    <property type="molecule type" value="Genomic_DNA"/>
</dbReference>
<evidence type="ECO:0000313" key="2">
    <source>
        <dbReference type="Proteomes" id="UP000439113"/>
    </source>
</evidence>
<sequence length="108" mass="12064">MAKVLFHYNPDEAGQLHCDACGYDLPEPQPFTEALIGTPCPKCGADMLTESDFNATMKLFRSVDFFNRWLGPIFGREVTPESVASTNRLRVKIHDDTMTIKRQGAANV</sequence>
<proteinExistence type="predicted"/>
<dbReference type="Proteomes" id="UP000439113">
    <property type="component" value="Unassembled WGS sequence"/>
</dbReference>
<gene>
    <name evidence="1" type="ORF">GJ654_10265</name>
</gene>
<evidence type="ECO:0000313" key="1">
    <source>
        <dbReference type="EMBL" id="MTV31377.1"/>
    </source>
</evidence>
<evidence type="ECO:0008006" key="3">
    <source>
        <dbReference type="Google" id="ProtNLM"/>
    </source>
</evidence>
<comment type="caution">
    <text evidence="1">The sequence shown here is derived from an EMBL/GenBank/DDBJ whole genome shotgun (WGS) entry which is preliminary data.</text>
</comment>
<accession>A0A6N8DLT4</accession>
<organism evidence="1 2">
    <name type="scientific">Rhodoblastus acidophilus</name>
    <name type="common">Rhodopseudomonas acidophila</name>
    <dbReference type="NCBI Taxonomy" id="1074"/>
    <lineage>
        <taxon>Bacteria</taxon>
        <taxon>Pseudomonadati</taxon>
        <taxon>Pseudomonadota</taxon>
        <taxon>Alphaproteobacteria</taxon>
        <taxon>Hyphomicrobiales</taxon>
        <taxon>Rhodoblastaceae</taxon>
        <taxon>Rhodoblastus</taxon>
    </lineage>
</organism>
<protein>
    <recommendedName>
        <fullName evidence="3">Zinc ribbon domain-containing protein</fullName>
    </recommendedName>
</protein>
<dbReference type="OrthoDB" id="2066335at2"/>
<dbReference type="RefSeq" id="WP_155446063.1">
    <property type="nucleotide sequence ID" value="NZ_JAOQNR010000010.1"/>
</dbReference>
<dbReference type="AlphaFoldDB" id="A0A6N8DLT4"/>
<reference evidence="1 2" key="1">
    <citation type="submission" date="2019-11" db="EMBL/GenBank/DDBJ databases">
        <title>Whole-genome sequence of a Rhodoblastus acidophilus DSM 142.</title>
        <authorList>
            <person name="Kyndt J.A."/>
            <person name="Meyer T.E."/>
        </authorList>
    </citation>
    <scope>NUCLEOTIDE SEQUENCE [LARGE SCALE GENOMIC DNA]</scope>
    <source>
        <strain evidence="1 2">DSM 142</strain>
    </source>
</reference>
<name>A0A6N8DLT4_RHOAC</name>